<reference evidence="1" key="1">
    <citation type="journal article" date="2018" name="Int. J. Syst. Evol. Microbiol.">
        <title>Jatrophihabitans telluris sp. nov., isolated from sediment soil of lava forest wetlands and the emended description of the genus Jatrophihabitans.</title>
        <authorList>
            <person name="Lee K.C."/>
            <person name="Suh M.K."/>
            <person name="Eom M.K."/>
            <person name="Kim K.K."/>
            <person name="Kim J.S."/>
            <person name="Kim D.S."/>
            <person name="Ko S.H."/>
            <person name="Shin Y.K."/>
            <person name="Lee J.S."/>
        </authorList>
    </citation>
    <scope>NUCLEOTIDE SEQUENCE</scope>
    <source>
        <strain evidence="1">N237</strain>
    </source>
</reference>
<dbReference type="Pfam" id="PF09572">
    <property type="entry name" value="RE_XamI"/>
    <property type="match status" value="1"/>
</dbReference>
<dbReference type="InterPro" id="IPR019072">
    <property type="entry name" value="Restrct_endonuc_II_XamI"/>
</dbReference>
<accession>A0ABY4R316</accession>
<reference evidence="1" key="2">
    <citation type="submission" date="2022-05" db="EMBL/GenBank/DDBJ databases">
        <authorList>
            <person name="Kim J.-S."/>
            <person name="Lee K."/>
            <person name="Suh M."/>
            <person name="Eom M."/>
            <person name="Kim J.-S."/>
            <person name="Kim D.-S."/>
            <person name="Ko S.-H."/>
            <person name="Shin Y."/>
            <person name="Lee J.-S."/>
        </authorList>
    </citation>
    <scope>NUCLEOTIDE SEQUENCE</scope>
    <source>
        <strain evidence="1">N237</strain>
    </source>
</reference>
<organism evidence="1 2">
    <name type="scientific">Jatrophihabitans telluris</name>
    <dbReference type="NCBI Taxonomy" id="2038343"/>
    <lineage>
        <taxon>Bacteria</taxon>
        <taxon>Bacillati</taxon>
        <taxon>Actinomycetota</taxon>
        <taxon>Actinomycetes</taxon>
        <taxon>Jatrophihabitantales</taxon>
        <taxon>Jatrophihabitantaceae</taxon>
        <taxon>Jatrophihabitans</taxon>
    </lineage>
</organism>
<dbReference type="GO" id="GO:0004519">
    <property type="term" value="F:endonuclease activity"/>
    <property type="evidence" value="ECO:0007669"/>
    <property type="project" value="UniProtKB-KW"/>
</dbReference>
<dbReference type="EMBL" id="CP097332">
    <property type="protein sequence ID" value="UQX90311.1"/>
    <property type="molecule type" value="Genomic_DNA"/>
</dbReference>
<name>A0ABY4R316_9ACTN</name>
<keyword evidence="2" id="KW-1185">Reference proteome</keyword>
<dbReference type="Proteomes" id="UP001056336">
    <property type="component" value="Chromosome"/>
</dbReference>
<keyword evidence="1" id="KW-0540">Nuclease</keyword>
<gene>
    <name evidence="1" type="ORF">M6D93_13480</name>
</gene>
<keyword evidence="1" id="KW-0378">Hydrolase</keyword>
<evidence type="ECO:0000313" key="1">
    <source>
        <dbReference type="EMBL" id="UQX90311.1"/>
    </source>
</evidence>
<protein>
    <submittedName>
        <fullName evidence="1">XamI family restriction endonuclease</fullName>
        <ecNumber evidence="1">3.1.21.-</ecNumber>
    </submittedName>
</protein>
<dbReference type="EC" id="3.1.21.-" evidence="1"/>
<keyword evidence="1" id="KW-0255">Endonuclease</keyword>
<proteinExistence type="predicted"/>
<sequence>MFRYVCAPPVSQEDFWTLVGGPKFRRVPAELADEAALALVDVVDPVRFPWVEQSRDPTPVELDASVLATTCLWAAQFLGTQQRSESSKRQEAAVGSALQEAGLTFDPSRSPAQFADAMTRGTYSRERLLAGAKCDVPARLHDGRLMAIECKVSNGPKNGWKRVNREVGGKAQTWRSAFGNQVLTAVVLDGVFDLASLKTARDGGVLVFWEYDLNPLKEFVVAAV</sequence>
<dbReference type="GO" id="GO:0016787">
    <property type="term" value="F:hydrolase activity"/>
    <property type="evidence" value="ECO:0007669"/>
    <property type="project" value="UniProtKB-KW"/>
</dbReference>
<evidence type="ECO:0000313" key="2">
    <source>
        <dbReference type="Proteomes" id="UP001056336"/>
    </source>
</evidence>